<dbReference type="InterPro" id="IPR006569">
    <property type="entry name" value="CID_dom"/>
</dbReference>
<dbReference type="GO" id="GO:0005737">
    <property type="term" value="C:cytoplasm"/>
    <property type="evidence" value="ECO:0007669"/>
    <property type="project" value="TreeGrafter"/>
</dbReference>
<dbReference type="Gene3D" id="1.25.40.90">
    <property type="match status" value="1"/>
</dbReference>
<dbReference type="GO" id="GO:0005849">
    <property type="term" value="C:mRNA cleavage factor complex"/>
    <property type="evidence" value="ECO:0007669"/>
    <property type="project" value="TreeGrafter"/>
</dbReference>
<evidence type="ECO:0000259" key="2">
    <source>
        <dbReference type="Pfam" id="PF23228"/>
    </source>
</evidence>
<dbReference type="GO" id="GO:0003729">
    <property type="term" value="F:mRNA binding"/>
    <property type="evidence" value="ECO:0007669"/>
    <property type="project" value="InterPro"/>
</dbReference>
<evidence type="ECO:0000313" key="3">
    <source>
        <dbReference type="EMBL" id="EJK50067.1"/>
    </source>
</evidence>
<gene>
    <name evidence="3" type="ORF">THAOC_31007</name>
</gene>
<dbReference type="GO" id="GO:0031124">
    <property type="term" value="P:mRNA 3'-end processing"/>
    <property type="evidence" value="ECO:0007669"/>
    <property type="project" value="InterPro"/>
</dbReference>
<organism evidence="3 4">
    <name type="scientific">Thalassiosira oceanica</name>
    <name type="common">Marine diatom</name>
    <dbReference type="NCBI Taxonomy" id="159749"/>
    <lineage>
        <taxon>Eukaryota</taxon>
        <taxon>Sar</taxon>
        <taxon>Stramenopiles</taxon>
        <taxon>Ochrophyta</taxon>
        <taxon>Bacillariophyta</taxon>
        <taxon>Coscinodiscophyceae</taxon>
        <taxon>Thalassiosirophycidae</taxon>
        <taxon>Thalassiosirales</taxon>
        <taxon>Thalassiosiraceae</taxon>
        <taxon>Thalassiosira</taxon>
    </lineage>
</organism>
<comment type="caution">
    <text evidence="3">The sequence shown here is derived from an EMBL/GenBank/DDBJ whole genome shotgun (WGS) entry which is preliminary data.</text>
</comment>
<dbReference type="SUPFAM" id="SSF48464">
    <property type="entry name" value="ENTH/VHS domain"/>
    <property type="match status" value="1"/>
</dbReference>
<dbReference type="Pfam" id="PF04818">
    <property type="entry name" value="CID"/>
    <property type="match status" value="1"/>
</dbReference>
<feature type="domain" description="CID" evidence="1">
    <location>
        <begin position="43"/>
        <end position="137"/>
    </location>
</feature>
<dbReference type="EMBL" id="AGNL01044221">
    <property type="protein sequence ID" value="EJK50067.1"/>
    <property type="molecule type" value="Genomic_DNA"/>
</dbReference>
<feature type="domain" description="PCFS4-like zinc finger" evidence="2">
    <location>
        <begin position="457"/>
        <end position="504"/>
    </location>
</feature>
<sequence length="535" mass="59888">MVSRKARRKMTDTDDEEIDDEQVEDYCAMLDKLGRHPDKVAINSLSMAAEDFSESTRSDRIVDTSISPDNKLPLVYVLDSLLKNVKGVYVEIILGDASNWMSAVYNIFDKASNKENEKARLKRVWDSWRHQGVVKDDSRWKKIGECFSAPDVKQTVPASPVIDLVSGGGFPRNVDGSLKIESELRKQMQLLLDDVQSSGVDELDKVSLERLAEINPDLLQQIKEGAEAAIIDLNKTTTSQTRPQHQAAITETKPVVGQAHQSEWAKLNIKHTEQSNKLITSLHQQVISASQSTTVVKSELDDVVHLYASVSAAAQIMTDMLQQFTSGTNIFGGDCEARSDKRRRYSIVKPEDFTNDGIKKRNDAVIAQLYEVGLPFVCSADGRRFGTQLELSKHLDALFKKSQIEKTMEKTEERAWYRKESLWITGSDESTHAMDELNAGASSIDNPVDVVDASSYSVIADETRDRCPVCGVNFDMFFDDDDGEWRYKNCVEKAVENDGPTLEEDETKAVLLKYTCWLGLGSPEVLTSDMLRHAS</sequence>
<dbReference type="GO" id="GO:0006369">
    <property type="term" value="P:termination of RNA polymerase II transcription"/>
    <property type="evidence" value="ECO:0007669"/>
    <property type="project" value="InterPro"/>
</dbReference>
<proteinExistence type="predicted"/>
<dbReference type="InterPro" id="IPR045154">
    <property type="entry name" value="PCF11-like"/>
</dbReference>
<dbReference type="GO" id="GO:0000993">
    <property type="term" value="F:RNA polymerase II complex binding"/>
    <property type="evidence" value="ECO:0007669"/>
    <property type="project" value="InterPro"/>
</dbReference>
<dbReference type="Pfam" id="PF23228">
    <property type="entry name" value="zf_PCFS4"/>
    <property type="match status" value="1"/>
</dbReference>
<dbReference type="PANTHER" id="PTHR15921">
    <property type="entry name" value="PRE-MRNA CLEAVAGE COMPLEX II"/>
    <property type="match status" value="1"/>
</dbReference>
<dbReference type="PANTHER" id="PTHR15921:SF3">
    <property type="entry name" value="PRE-MRNA CLEAVAGE COMPLEX 2 PROTEIN PCF11"/>
    <property type="match status" value="1"/>
</dbReference>
<dbReference type="InterPro" id="IPR008942">
    <property type="entry name" value="ENTH_VHS"/>
</dbReference>
<dbReference type="OrthoDB" id="343582at2759"/>
<dbReference type="InterPro" id="IPR057242">
    <property type="entry name" value="PCFS4-like"/>
</dbReference>
<dbReference type="OMA" id="DESTHAM"/>
<keyword evidence="4" id="KW-1185">Reference proteome</keyword>
<reference evidence="3 4" key="1">
    <citation type="journal article" date="2012" name="Genome Biol.">
        <title>Genome and low-iron response of an oceanic diatom adapted to chronic iron limitation.</title>
        <authorList>
            <person name="Lommer M."/>
            <person name="Specht M."/>
            <person name="Roy A.S."/>
            <person name="Kraemer L."/>
            <person name="Andreson R."/>
            <person name="Gutowska M.A."/>
            <person name="Wolf J."/>
            <person name="Bergner S.V."/>
            <person name="Schilhabel M.B."/>
            <person name="Klostermeier U.C."/>
            <person name="Beiko R.G."/>
            <person name="Rosenstiel P."/>
            <person name="Hippler M."/>
            <person name="Laroche J."/>
        </authorList>
    </citation>
    <scope>NUCLEOTIDE SEQUENCE [LARGE SCALE GENOMIC DNA]</scope>
    <source>
        <strain evidence="3 4">CCMP1005</strain>
    </source>
</reference>
<evidence type="ECO:0000259" key="1">
    <source>
        <dbReference type="Pfam" id="PF04818"/>
    </source>
</evidence>
<dbReference type="eggNOG" id="KOG2071">
    <property type="taxonomic scope" value="Eukaryota"/>
</dbReference>
<accession>K0RTS3</accession>
<evidence type="ECO:0000313" key="4">
    <source>
        <dbReference type="Proteomes" id="UP000266841"/>
    </source>
</evidence>
<dbReference type="AlphaFoldDB" id="K0RTS3"/>
<name>K0RTS3_THAOC</name>
<protein>
    <submittedName>
        <fullName evidence="3">Uncharacterized protein</fullName>
    </submittedName>
</protein>
<dbReference type="Proteomes" id="UP000266841">
    <property type="component" value="Unassembled WGS sequence"/>
</dbReference>